<dbReference type="Proteomes" id="UP001066276">
    <property type="component" value="Chromosome 10"/>
</dbReference>
<evidence type="ECO:0000313" key="2">
    <source>
        <dbReference type="Proteomes" id="UP001066276"/>
    </source>
</evidence>
<dbReference type="AlphaFoldDB" id="A0AAV7MCY3"/>
<dbReference type="EMBL" id="JANPWB010000014">
    <property type="protein sequence ID" value="KAJ1100630.1"/>
    <property type="molecule type" value="Genomic_DNA"/>
</dbReference>
<comment type="caution">
    <text evidence="1">The sequence shown here is derived from an EMBL/GenBank/DDBJ whole genome shotgun (WGS) entry which is preliminary data.</text>
</comment>
<accession>A0AAV7MCY3</accession>
<keyword evidence="2" id="KW-1185">Reference proteome</keyword>
<evidence type="ECO:0000313" key="1">
    <source>
        <dbReference type="EMBL" id="KAJ1100630.1"/>
    </source>
</evidence>
<evidence type="ECO:0008006" key="3">
    <source>
        <dbReference type="Google" id="ProtNLM"/>
    </source>
</evidence>
<gene>
    <name evidence="1" type="ORF">NDU88_005711</name>
</gene>
<protein>
    <recommendedName>
        <fullName evidence="3">Dirigent protein</fullName>
    </recommendedName>
</protein>
<reference evidence="1" key="1">
    <citation type="journal article" date="2022" name="bioRxiv">
        <title>Sequencing and chromosome-scale assembly of the giantPleurodeles waltlgenome.</title>
        <authorList>
            <person name="Brown T."/>
            <person name="Elewa A."/>
            <person name="Iarovenko S."/>
            <person name="Subramanian E."/>
            <person name="Araus A.J."/>
            <person name="Petzold A."/>
            <person name="Susuki M."/>
            <person name="Suzuki K.-i.T."/>
            <person name="Hayashi T."/>
            <person name="Toyoda A."/>
            <person name="Oliveira C."/>
            <person name="Osipova E."/>
            <person name="Leigh N.D."/>
            <person name="Simon A."/>
            <person name="Yun M.H."/>
        </authorList>
    </citation>
    <scope>NUCLEOTIDE SEQUENCE</scope>
    <source>
        <strain evidence="1">20211129_DDA</strain>
        <tissue evidence="1">Liver</tissue>
    </source>
</reference>
<name>A0AAV7MCY3_PLEWA</name>
<organism evidence="1 2">
    <name type="scientific">Pleurodeles waltl</name>
    <name type="common">Iberian ribbed newt</name>
    <dbReference type="NCBI Taxonomy" id="8319"/>
    <lineage>
        <taxon>Eukaryota</taxon>
        <taxon>Metazoa</taxon>
        <taxon>Chordata</taxon>
        <taxon>Craniata</taxon>
        <taxon>Vertebrata</taxon>
        <taxon>Euteleostomi</taxon>
        <taxon>Amphibia</taxon>
        <taxon>Batrachia</taxon>
        <taxon>Caudata</taxon>
        <taxon>Salamandroidea</taxon>
        <taxon>Salamandridae</taxon>
        <taxon>Pleurodelinae</taxon>
        <taxon>Pleurodeles</taxon>
    </lineage>
</organism>
<sequence>MPCTTNSPPWALAHVLDDPPILPDQLSGFVQLGPHLWGTGGKFAGSMQVLAKGRAQQLATIVNGKMLYVAEVGHFR</sequence>
<proteinExistence type="predicted"/>